<dbReference type="PANTHER" id="PTHR23028">
    <property type="entry name" value="ACETYLTRANSFERASE"/>
    <property type="match status" value="1"/>
</dbReference>
<evidence type="ECO:0000313" key="4">
    <source>
        <dbReference type="Proteomes" id="UP000077255"/>
    </source>
</evidence>
<feature type="domain" description="Acyltransferase 3" evidence="2">
    <location>
        <begin position="18"/>
        <end position="322"/>
    </location>
</feature>
<feature type="transmembrane region" description="Helical" evidence="1">
    <location>
        <begin position="307"/>
        <end position="326"/>
    </location>
</feature>
<feature type="transmembrane region" description="Helical" evidence="1">
    <location>
        <begin position="234"/>
        <end position="253"/>
    </location>
</feature>
<protein>
    <recommendedName>
        <fullName evidence="2">Acyltransferase 3 domain-containing protein</fullName>
    </recommendedName>
</protein>
<keyword evidence="1" id="KW-0812">Transmembrane</keyword>
<feature type="transmembrane region" description="Helical" evidence="1">
    <location>
        <begin position="88"/>
        <end position="115"/>
    </location>
</feature>
<dbReference type="InterPro" id="IPR002656">
    <property type="entry name" value="Acyl_transf_3_dom"/>
</dbReference>
<dbReference type="EMBL" id="CP014841">
    <property type="protein sequence ID" value="AND68608.1"/>
    <property type="molecule type" value="Genomic_DNA"/>
</dbReference>
<evidence type="ECO:0000256" key="1">
    <source>
        <dbReference type="SAM" id="Phobius"/>
    </source>
</evidence>
<dbReference type="OrthoDB" id="9767863at2"/>
<dbReference type="STRING" id="445710.ATSB10_11540"/>
<sequence>MQSAVAPARPDGLEHANNFDALRLAAAWLVMVSHQFFFLGRAQPAPTGHTLGEVAVMVFFTISGYLVAESWYRDPHIVRFLLRRMLRIWPALATATLFIVFAGALLTTAPTGTYFGHETRHFIARNLELRQAFHLPGVFDGEPSGAVNGSWWTIRLETKCYLYLGLLGLIGLRRRLLSLLALIACAVTFARTLPGHAGADAHQNLYTLYVAFFFTGTCARQFRAELLRARRWLWIVILALLAIASATHLPALGEWAAIPAVVLAIGTRSTPGLRAAGRFGDLSYGTYLYAYFVQQAIIRSWPGTPSLAGTLAFAIVVSSAIAWLSWHTVERSALRLKPQLRRWFPDHAP</sequence>
<accession>A0A160N094</accession>
<evidence type="ECO:0000259" key="2">
    <source>
        <dbReference type="Pfam" id="PF01757"/>
    </source>
</evidence>
<keyword evidence="4" id="KW-1185">Reference proteome</keyword>
<reference evidence="3 4" key="1">
    <citation type="submission" date="2016-02" db="EMBL/GenBank/DDBJ databases">
        <title>Complete genome sequencing and analysis of ATSB10, Dyella thiooxydans isolated from rhizosphere soil of sunflower (Helianthus annuus L.).</title>
        <authorList>
            <person name="Lee Y."/>
            <person name="Hwangbo K."/>
            <person name="Chung H."/>
            <person name="Yoo J."/>
            <person name="Kim K.Y."/>
            <person name="Sa T.M."/>
            <person name="Um Y."/>
            <person name="Madhaiyan M."/>
        </authorList>
    </citation>
    <scope>NUCLEOTIDE SEQUENCE [LARGE SCALE GENOMIC DNA]</scope>
    <source>
        <strain evidence="3 4">ATSB10</strain>
    </source>
</reference>
<dbReference type="PATRIC" id="fig|445710.3.peg.1149"/>
<gene>
    <name evidence="3" type="ORF">ATSB10_11540</name>
</gene>
<evidence type="ECO:0000313" key="3">
    <source>
        <dbReference type="EMBL" id="AND68608.1"/>
    </source>
</evidence>
<feature type="transmembrane region" description="Helical" evidence="1">
    <location>
        <begin position="205"/>
        <end position="222"/>
    </location>
</feature>
<dbReference type="Proteomes" id="UP000077255">
    <property type="component" value="Chromosome"/>
</dbReference>
<dbReference type="RefSeq" id="WP_063671152.1">
    <property type="nucleotide sequence ID" value="NZ_CP014841.1"/>
</dbReference>
<dbReference type="AlphaFoldDB" id="A0A160N094"/>
<feature type="transmembrane region" description="Helical" evidence="1">
    <location>
        <begin position="21"/>
        <end position="39"/>
    </location>
</feature>
<proteinExistence type="predicted"/>
<dbReference type="GO" id="GO:0016020">
    <property type="term" value="C:membrane"/>
    <property type="evidence" value="ECO:0007669"/>
    <property type="project" value="TreeGrafter"/>
</dbReference>
<dbReference type="KEGG" id="dtx:ATSB10_11540"/>
<dbReference type="GO" id="GO:0016747">
    <property type="term" value="F:acyltransferase activity, transferring groups other than amino-acyl groups"/>
    <property type="evidence" value="ECO:0007669"/>
    <property type="project" value="InterPro"/>
</dbReference>
<dbReference type="Pfam" id="PF01757">
    <property type="entry name" value="Acyl_transf_3"/>
    <property type="match status" value="1"/>
</dbReference>
<feature type="transmembrane region" description="Helical" evidence="1">
    <location>
        <begin position="176"/>
        <end position="193"/>
    </location>
</feature>
<dbReference type="GO" id="GO:0009103">
    <property type="term" value="P:lipopolysaccharide biosynthetic process"/>
    <property type="evidence" value="ECO:0007669"/>
    <property type="project" value="TreeGrafter"/>
</dbReference>
<dbReference type="InterPro" id="IPR050879">
    <property type="entry name" value="Acyltransferase_3"/>
</dbReference>
<name>A0A160N094_9GAMM</name>
<keyword evidence="1" id="KW-0472">Membrane</keyword>
<dbReference type="PANTHER" id="PTHR23028:SF53">
    <property type="entry name" value="ACYL_TRANSF_3 DOMAIN-CONTAINING PROTEIN"/>
    <property type="match status" value="1"/>
</dbReference>
<organism evidence="3 4">
    <name type="scientific">Dyella thiooxydans</name>
    <dbReference type="NCBI Taxonomy" id="445710"/>
    <lineage>
        <taxon>Bacteria</taxon>
        <taxon>Pseudomonadati</taxon>
        <taxon>Pseudomonadota</taxon>
        <taxon>Gammaproteobacteria</taxon>
        <taxon>Lysobacterales</taxon>
        <taxon>Rhodanobacteraceae</taxon>
        <taxon>Dyella</taxon>
    </lineage>
</organism>
<keyword evidence="1" id="KW-1133">Transmembrane helix</keyword>
<feature type="transmembrane region" description="Helical" evidence="1">
    <location>
        <begin position="51"/>
        <end position="68"/>
    </location>
</feature>